<dbReference type="KEGG" id="acep:105624561"/>
<evidence type="ECO:0000313" key="9">
    <source>
        <dbReference type="EnsemblMetazoa" id="XP_012061312.1"/>
    </source>
</evidence>
<dbReference type="InterPro" id="IPR052192">
    <property type="entry name" value="Insect_Ionotropic_Sensory_Rcpt"/>
</dbReference>
<evidence type="ECO:0000256" key="2">
    <source>
        <dbReference type="ARBA" id="ARBA00022475"/>
    </source>
</evidence>
<dbReference type="Proteomes" id="UP000005205">
    <property type="component" value="Unassembled WGS sequence"/>
</dbReference>
<sequence>MSTNCPLTDVCTLSSVQRVIKGLLSLLKRYKNTKNNVNNKVIGNKLIFIRPYRQSKEPSSSNYQWYNAIEFWSNVVCSMKDIKTMNFHSILESSISWRNAIFLEQYFQAFIYDVTRKCETTILSRIYTPPDSENLFVNNNDIAYRVVKRPSIWKIISGDALPSRVMPSNNVAGKIRKIRSDKTFDGTWNMHIILTRDVHFFDQISKDGTTFKWNSHDRFIVLFARFPEEHGLSNKMNSRIDDILKTLWFKHKVHKVFVSEVILINDTIRIDRTVRTYNPFIKVNNSVWGRVEIINVTTAEEASKMLLHLTYRRTKNMNGYVLKVGYFKKKEKSIIESIKGQSITRYSYADVFKEFDEKVLNTIAQDMNFQIEYVHPADNKWFGSQLFNGTYVGAIGDIVYGRTDICFISFFVKKYSINPKEDVDFSSYVDFDRICMVVPKATKIPKGIRIYHFFPLSIWICLILTHIFTYLIWYFLQVFTPKRTIKRNLRATIYRSFLLNAGCPQKLPNTNAERILLSGVFLVNITLVGIFNGILYNSFAYDMYYPDIDNLYDLDVSGLPISLSSASLVDLFDNDDNDVDSSLMRNLQKKIQFNENGIISTAHYRNTSAFARESYFPVISEELADADGGPLLHLVKECPGKFYLSYLLPKNSIFNEKINTLINHLNQAGLPTLWYQYIVNAFDVHKKLLSKEILARNKKKMGSFVPFNLADMQSSFYMLLIGLLISTIVFFHEKNWLKVPLLHIEKPNDKSTCINH</sequence>
<keyword evidence="5 8" id="KW-0472">Membrane</keyword>
<keyword evidence="2" id="KW-1003">Cell membrane</keyword>
<dbReference type="AlphaFoldDB" id="A0A158NUV4"/>
<evidence type="ECO:0008006" key="11">
    <source>
        <dbReference type="Google" id="ProtNLM"/>
    </source>
</evidence>
<proteinExistence type="predicted"/>
<evidence type="ECO:0000313" key="10">
    <source>
        <dbReference type="Proteomes" id="UP000005205"/>
    </source>
</evidence>
<evidence type="ECO:0000256" key="3">
    <source>
        <dbReference type="ARBA" id="ARBA00022692"/>
    </source>
</evidence>
<dbReference type="EMBL" id="ADTU01026688">
    <property type="status" value="NOT_ANNOTATED_CDS"/>
    <property type="molecule type" value="Genomic_DNA"/>
</dbReference>
<keyword evidence="3 8" id="KW-0812">Transmembrane</keyword>
<dbReference type="SUPFAM" id="SSF53850">
    <property type="entry name" value="Periplasmic binding protein-like II"/>
    <property type="match status" value="1"/>
</dbReference>
<evidence type="ECO:0000256" key="6">
    <source>
        <dbReference type="ARBA" id="ARBA00023170"/>
    </source>
</evidence>
<reference evidence="9" key="2">
    <citation type="submission" date="2016-04" db="UniProtKB">
        <authorList>
            <consortium name="EnsemblMetazoa"/>
        </authorList>
    </citation>
    <scope>IDENTIFICATION</scope>
</reference>
<dbReference type="GO" id="GO:0005886">
    <property type="term" value="C:plasma membrane"/>
    <property type="evidence" value="ECO:0007669"/>
    <property type="project" value="UniProtKB-SubCell"/>
</dbReference>
<dbReference type="PANTHER" id="PTHR42643:SF38">
    <property type="entry name" value="IONOTROPIC RECEPTOR 100A"/>
    <property type="match status" value="1"/>
</dbReference>
<reference evidence="10" key="1">
    <citation type="journal article" date="2011" name="PLoS Genet.">
        <title>The genome sequence of the leaf-cutter ant Atta cephalotes reveals insights into its obligate symbiotic lifestyle.</title>
        <authorList>
            <person name="Suen G."/>
            <person name="Teiling C."/>
            <person name="Li L."/>
            <person name="Holt C."/>
            <person name="Abouheif E."/>
            <person name="Bornberg-Bauer E."/>
            <person name="Bouffard P."/>
            <person name="Caldera E.J."/>
            <person name="Cash E."/>
            <person name="Cavanaugh A."/>
            <person name="Denas O."/>
            <person name="Elhaik E."/>
            <person name="Fave M.J."/>
            <person name="Gadau J."/>
            <person name="Gibson J.D."/>
            <person name="Graur D."/>
            <person name="Grubbs K.J."/>
            <person name="Hagen D.E."/>
            <person name="Harkins T.T."/>
            <person name="Helmkampf M."/>
            <person name="Hu H."/>
            <person name="Johnson B.R."/>
            <person name="Kim J."/>
            <person name="Marsh S.E."/>
            <person name="Moeller J.A."/>
            <person name="Munoz-Torres M.C."/>
            <person name="Murphy M.C."/>
            <person name="Naughton M.C."/>
            <person name="Nigam S."/>
            <person name="Overson R."/>
            <person name="Rajakumar R."/>
            <person name="Reese J.T."/>
            <person name="Scott J.J."/>
            <person name="Smith C.R."/>
            <person name="Tao S."/>
            <person name="Tsutsui N.D."/>
            <person name="Viljakainen L."/>
            <person name="Wissler L."/>
            <person name="Yandell M.D."/>
            <person name="Zimmer F."/>
            <person name="Taylor J."/>
            <person name="Slater S.C."/>
            <person name="Clifton S.W."/>
            <person name="Warren W.C."/>
            <person name="Elsik C.G."/>
            <person name="Smith C.D."/>
            <person name="Weinstock G.M."/>
            <person name="Gerardo N.M."/>
            <person name="Currie C.R."/>
        </authorList>
    </citation>
    <scope>NUCLEOTIDE SEQUENCE [LARGE SCALE GENOMIC DNA]</scope>
</reference>
<protein>
    <recommendedName>
        <fullName evidence="11">Ionotropic glutamate receptor L-glutamate and glycine-binding domain-containing protein</fullName>
    </recommendedName>
</protein>
<dbReference type="Gene3D" id="3.40.190.10">
    <property type="entry name" value="Periplasmic binding protein-like II"/>
    <property type="match status" value="1"/>
</dbReference>
<evidence type="ECO:0000256" key="5">
    <source>
        <dbReference type="ARBA" id="ARBA00023136"/>
    </source>
</evidence>
<organism evidence="9 10">
    <name type="scientific">Atta cephalotes</name>
    <name type="common">Leafcutter ant</name>
    <dbReference type="NCBI Taxonomy" id="12957"/>
    <lineage>
        <taxon>Eukaryota</taxon>
        <taxon>Metazoa</taxon>
        <taxon>Ecdysozoa</taxon>
        <taxon>Arthropoda</taxon>
        <taxon>Hexapoda</taxon>
        <taxon>Insecta</taxon>
        <taxon>Pterygota</taxon>
        <taxon>Neoptera</taxon>
        <taxon>Endopterygota</taxon>
        <taxon>Hymenoptera</taxon>
        <taxon>Apocrita</taxon>
        <taxon>Aculeata</taxon>
        <taxon>Formicoidea</taxon>
        <taxon>Formicidae</taxon>
        <taxon>Myrmicinae</taxon>
        <taxon>Atta</taxon>
    </lineage>
</organism>
<evidence type="ECO:0000256" key="7">
    <source>
        <dbReference type="ARBA" id="ARBA00023180"/>
    </source>
</evidence>
<name>A0A158NUV4_ATTCE</name>
<dbReference type="InParanoid" id="A0A158NUV4"/>
<gene>
    <name evidence="9" type="primary">105624561</name>
</gene>
<evidence type="ECO:0000256" key="4">
    <source>
        <dbReference type="ARBA" id="ARBA00022989"/>
    </source>
</evidence>
<comment type="subcellular location">
    <subcellularLocation>
        <location evidence="1">Cell membrane</location>
        <topology evidence="1">Multi-pass membrane protein</topology>
    </subcellularLocation>
</comment>
<dbReference type="PANTHER" id="PTHR42643">
    <property type="entry name" value="IONOTROPIC RECEPTOR 20A-RELATED"/>
    <property type="match status" value="1"/>
</dbReference>
<accession>A0A158NUV4</accession>
<keyword evidence="10" id="KW-1185">Reference proteome</keyword>
<feature type="transmembrane region" description="Helical" evidence="8">
    <location>
        <begin position="515"/>
        <end position="536"/>
    </location>
</feature>
<keyword evidence="6" id="KW-0675">Receptor</keyword>
<feature type="transmembrane region" description="Helical" evidence="8">
    <location>
        <begin position="714"/>
        <end position="731"/>
    </location>
</feature>
<keyword evidence="4 8" id="KW-1133">Transmembrane helix</keyword>
<dbReference type="STRING" id="12957.A0A158NUV4"/>
<dbReference type="FunCoup" id="A0A158NUV4">
    <property type="interactions" value="34"/>
</dbReference>
<dbReference type="OrthoDB" id="8195814at2759"/>
<feature type="transmembrane region" description="Helical" evidence="8">
    <location>
        <begin position="453"/>
        <end position="476"/>
    </location>
</feature>
<evidence type="ECO:0000256" key="8">
    <source>
        <dbReference type="SAM" id="Phobius"/>
    </source>
</evidence>
<keyword evidence="7" id="KW-0325">Glycoprotein</keyword>
<evidence type="ECO:0000256" key="1">
    <source>
        <dbReference type="ARBA" id="ARBA00004651"/>
    </source>
</evidence>
<dbReference type="EnsemblMetazoa" id="XM_012205922.1">
    <property type="protein sequence ID" value="XP_012061312.1"/>
    <property type="gene ID" value="LOC105624561"/>
</dbReference>